<dbReference type="EMBL" id="ML208608">
    <property type="protein sequence ID" value="TFK62067.1"/>
    <property type="molecule type" value="Genomic_DNA"/>
</dbReference>
<reference evidence="1 2" key="1">
    <citation type="journal article" date="2019" name="Nat. Ecol. Evol.">
        <title>Megaphylogeny resolves global patterns of mushroom evolution.</title>
        <authorList>
            <person name="Varga T."/>
            <person name="Krizsan K."/>
            <person name="Foldi C."/>
            <person name="Dima B."/>
            <person name="Sanchez-Garcia M."/>
            <person name="Sanchez-Ramirez S."/>
            <person name="Szollosi G.J."/>
            <person name="Szarkandi J.G."/>
            <person name="Papp V."/>
            <person name="Albert L."/>
            <person name="Andreopoulos W."/>
            <person name="Angelini C."/>
            <person name="Antonin V."/>
            <person name="Barry K.W."/>
            <person name="Bougher N.L."/>
            <person name="Buchanan P."/>
            <person name="Buyck B."/>
            <person name="Bense V."/>
            <person name="Catcheside P."/>
            <person name="Chovatia M."/>
            <person name="Cooper J."/>
            <person name="Damon W."/>
            <person name="Desjardin D."/>
            <person name="Finy P."/>
            <person name="Geml J."/>
            <person name="Haridas S."/>
            <person name="Hughes K."/>
            <person name="Justo A."/>
            <person name="Karasinski D."/>
            <person name="Kautmanova I."/>
            <person name="Kiss B."/>
            <person name="Kocsube S."/>
            <person name="Kotiranta H."/>
            <person name="LaButti K.M."/>
            <person name="Lechner B.E."/>
            <person name="Liimatainen K."/>
            <person name="Lipzen A."/>
            <person name="Lukacs Z."/>
            <person name="Mihaltcheva S."/>
            <person name="Morgado L.N."/>
            <person name="Niskanen T."/>
            <person name="Noordeloos M.E."/>
            <person name="Ohm R.A."/>
            <person name="Ortiz-Santana B."/>
            <person name="Ovrebo C."/>
            <person name="Racz N."/>
            <person name="Riley R."/>
            <person name="Savchenko A."/>
            <person name="Shiryaev A."/>
            <person name="Soop K."/>
            <person name="Spirin V."/>
            <person name="Szebenyi C."/>
            <person name="Tomsovsky M."/>
            <person name="Tulloss R.E."/>
            <person name="Uehling J."/>
            <person name="Grigoriev I.V."/>
            <person name="Vagvolgyi C."/>
            <person name="Papp T."/>
            <person name="Martin F.M."/>
            <person name="Miettinen O."/>
            <person name="Hibbett D.S."/>
            <person name="Nagy L.G."/>
        </authorList>
    </citation>
    <scope>NUCLEOTIDE SEQUENCE [LARGE SCALE GENOMIC DNA]</scope>
    <source>
        <strain evidence="1 2">NL-1719</strain>
    </source>
</reference>
<organism evidence="1 2">
    <name type="scientific">Pluteus cervinus</name>
    <dbReference type="NCBI Taxonomy" id="181527"/>
    <lineage>
        <taxon>Eukaryota</taxon>
        <taxon>Fungi</taxon>
        <taxon>Dikarya</taxon>
        <taxon>Basidiomycota</taxon>
        <taxon>Agaricomycotina</taxon>
        <taxon>Agaricomycetes</taxon>
        <taxon>Agaricomycetidae</taxon>
        <taxon>Agaricales</taxon>
        <taxon>Pluteineae</taxon>
        <taxon>Pluteaceae</taxon>
        <taxon>Pluteus</taxon>
    </lineage>
</organism>
<evidence type="ECO:0000313" key="2">
    <source>
        <dbReference type="Proteomes" id="UP000308600"/>
    </source>
</evidence>
<gene>
    <name evidence="1" type="ORF">BDN72DRAFT_933532</name>
</gene>
<protein>
    <submittedName>
        <fullName evidence="1">Uncharacterized protein</fullName>
    </submittedName>
</protein>
<dbReference type="Proteomes" id="UP000308600">
    <property type="component" value="Unassembled WGS sequence"/>
</dbReference>
<accession>A0ACD3A8Z5</accession>
<keyword evidence="2" id="KW-1185">Reference proteome</keyword>
<name>A0ACD3A8Z5_9AGAR</name>
<sequence>MSLDSPDDYTDTPALKGVPHEFAPRPNGMLVKLTGRNPILGDIYQVSSHAQVPNPRGRIFIIYISLDMDDMLKLFDFASRSPAPADEQEVHARGYLVIDPEVHDMVFVRDSHGTGKEETDILKTWTTCWSDYSKEELCEFEELQRDLLGDVKEISPGAPKKVGKEWVGGIAFERQFRGNPVKAGTRTYPVSTTVQIQKALLAPSAGCKRSQSVLMESRLVKLGALASVKGMEKAPEKTRDALATQADLLNIPRIGTDDNCYHTSFQLNVASAVGASSDATLKSDLGKFGSAHIDGSDSSGAPTSMTILSKTSDKVRRELFSILDLGIAIIMVELSSVFFSGLHFHAGMVTRLITPSDEDEQIVRMTLIKYPPSSVFDTASALAFAALPPQGSDKKGKCFNVAIEMRNPYHDARTKEFLLERERLESAAEMDEEVDSSTEAINVTVPNIERPTEQATFTFDGGQLMERQSYLDHFARNIAQIVAYFSSQVPTEYQLRFDRDRLLSAFSILSEDDVRIRAKDWHLGPGWKESDIKIGQKEDPDHKDEYPYNNPERLKGMEKFGDHVHEQSLSIPICLLGDEMDINTDNIIGLVRSSHKQGTLNDISSAMVGTELVTVDGGDGEDEDDPSLDDESSRATDMGSLIVPETVLEATDVRIDKSNPDDHDGGDYSDHDSDYAPTGTSCKHSANSEPSTSTHASKRSKKGKTKAVKAAKGSRTNGNASRSAANANTQKAGPRKKKSRKAQDVDLPDSGDDNEVDVGFNVLELQSVDTTCVFDLDTLNCVQEHIGRVDPKPDNPDFLKALVNLTTNTGRGVFEDVFTISSSFSLIQVRKDLGHLSMRFTDMLCNVLNLLLWEWLDNLLGQDLDWLTILRRKVWSSFSDPLKAHTFSLATYLPKYTNPASADYSTTIRQRKAYVSENGEEVEDRLFDILGSWFNFPPRKHFQPLAWLTREFVDYFGMEALVLPGVMRIDRDVSAIIRSKGRISVSGWRSTIREWAEIRFIDHTLVRPCSEERACLKDVFGIVEKAYPTIRTWTSLVEPEARRRFKIESSFVDPLSDLLLVMMPLFDDPHRTIDLPASKTTKLYAWKAFMLDVQDDLDQRLPFRDLAPSRNKVLYGSGPYSAEYLVSRAGFFSALVYRGITHNTEFLMDQENTVFPTLEVWNKLYDGLKEFHDEDWFCNKQAYGRYCPQRSVDNAASYWDKSGDPQVVSWLLEGEHLDFIDVFNIISKAKITAFGKLTTYLLVSDYAIAGVVAMPNCQEMGYIIHQIRLGGLHGLEKLGYPCRSREETARSFESVYNMMLATMEDGYRDEVGFDVFLLEHLLCKYSRLSDLDLWDKAMQEMNTGIEFV</sequence>
<evidence type="ECO:0000313" key="1">
    <source>
        <dbReference type="EMBL" id="TFK62067.1"/>
    </source>
</evidence>
<proteinExistence type="predicted"/>